<dbReference type="InterPro" id="IPR000602">
    <property type="entry name" value="Glyco_hydro_38_N"/>
</dbReference>
<dbReference type="GO" id="GO:0004559">
    <property type="term" value="F:alpha-mannosidase activity"/>
    <property type="evidence" value="ECO:0007669"/>
    <property type="project" value="InterPro"/>
</dbReference>
<evidence type="ECO:0000256" key="5">
    <source>
        <dbReference type="ARBA" id="ARBA00023295"/>
    </source>
</evidence>
<reference evidence="9" key="3">
    <citation type="journal article" date="2019" name="G3 (Bethesda)">
        <title>Hybrid Assembly of the Genome of the Entomopathogenic Nematode Steinernema carpocapsae Identifies the X-Chromosome.</title>
        <authorList>
            <person name="Serra L."/>
            <person name="Macchietto M."/>
            <person name="Macias-Munoz A."/>
            <person name="McGill C.J."/>
            <person name="Rodriguez I.M."/>
            <person name="Rodriguez B."/>
            <person name="Murad R."/>
            <person name="Mortazavi A."/>
        </authorList>
    </citation>
    <scope>NUCLEOTIDE SEQUENCE</scope>
    <source>
        <strain evidence="9">ALL</strain>
    </source>
</reference>
<dbReference type="InterPro" id="IPR011682">
    <property type="entry name" value="Glyco_hydro_38_C"/>
</dbReference>
<comment type="similarity">
    <text evidence="1 6">Belongs to the glycosyl hydrolase 38 family.</text>
</comment>
<organism evidence="9">
    <name type="scientific">Steinernema carpocapsae</name>
    <name type="common">Entomopathogenic nematode</name>
    <dbReference type="NCBI Taxonomy" id="34508"/>
    <lineage>
        <taxon>Eukaryota</taxon>
        <taxon>Metazoa</taxon>
        <taxon>Ecdysozoa</taxon>
        <taxon>Nematoda</taxon>
        <taxon>Chromadorea</taxon>
        <taxon>Rhabditida</taxon>
        <taxon>Tylenchina</taxon>
        <taxon>Panagrolaimomorpha</taxon>
        <taxon>Strongyloidoidea</taxon>
        <taxon>Steinernematidae</taxon>
        <taxon>Steinernema</taxon>
    </lineage>
</organism>
<dbReference type="GO" id="GO:0000139">
    <property type="term" value="C:Golgi membrane"/>
    <property type="evidence" value="ECO:0007669"/>
    <property type="project" value="TreeGrafter"/>
</dbReference>
<gene>
    <name evidence="9" type="ORF">L596_015179</name>
</gene>
<dbReference type="EMBL" id="AZBU02000004">
    <property type="protein sequence ID" value="TKR81279.1"/>
    <property type="molecule type" value="Genomic_DNA"/>
</dbReference>
<dbReference type="SUPFAM" id="SSF88688">
    <property type="entry name" value="Families 57/38 glycoside transferase middle domain"/>
    <property type="match status" value="1"/>
</dbReference>
<dbReference type="Gene3D" id="1.20.1270.50">
    <property type="entry name" value="Glycoside hydrolase family 38, central domain"/>
    <property type="match status" value="1"/>
</dbReference>
<dbReference type="InterPro" id="IPR015341">
    <property type="entry name" value="Glyco_hydro_38_cen"/>
</dbReference>
<dbReference type="InterPro" id="IPR027291">
    <property type="entry name" value="Glyco_hydro_38_N_sf"/>
</dbReference>
<dbReference type="Gene3D" id="2.60.40.1180">
    <property type="entry name" value="Golgi alpha-mannosidase II"/>
    <property type="match status" value="1"/>
</dbReference>
<dbReference type="EC" id="3.2.1.-" evidence="6"/>
<dbReference type="FunFam" id="3.20.110.10:FF:000010">
    <property type="entry name" value="Alpha-mannosidase"/>
    <property type="match status" value="1"/>
</dbReference>
<dbReference type="OrthoDB" id="10261055at2759"/>
<feature type="domain" description="Glycoside hydrolase family 38 central" evidence="8">
    <location>
        <begin position="439"/>
        <end position="520"/>
    </location>
</feature>
<dbReference type="InterPro" id="IPR028995">
    <property type="entry name" value="Glyco_hydro_57/38_cen_sf"/>
</dbReference>
<dbReference type="InterPro" id="IPR011013">
    <property type="entry name" value="Gal_mutarotase_sf_dom"/>
</dbReference>
<dbReference type="Gene3D" id="3.20.110.10">
    <property type="entry name" value="Glycoside hydrolase 38, N terminal domain"/>
    <property type="match status" value="1"/>
</dbReference>
<dbReference type="SUPFAM" id="SSF88713">
    <property type="entry name" value="Glycoside hydrolase/deacetylase"/>
    <property type="match status" value="1"/>
</dbReference>
<dbReference type="SMART" id="SM00872">
    <property type="entry name" value="Alpha-mann_mid"/>
    <property type="match status" value="1"/>
</dbReference>
<evidence type="ECO:0000256" key="2">
    <source>
        <dbReference type="ARBA" id="ARBA00022723"/>
    </source>
</evidence>
<dbReference type="PANTHER" id="PTHR11607">
    <property type="entry name" value="ALPHA-MANNOSIDASE"/>
    <property type="match status" value="1"/>
</dbReference>
<evidence type="ECO:0000256" key="7">
    <source>
        <dbReference type="SAM" id="Phobius"/>
    </source>
</evidence>
<keyword evidence="4 6" id="KW-0862">Zinc</keyword>
<evidence type="ECO:0000256" key="3">
    <source>
        <dbReference type="ARBA" id="ARBA00022801"/>
    </source>
</evidence>
<evidence type="ECO:0000313" key="9">
    <source>
        <dbReference type="EMBL" id="TKR81279.1"/>
    </source>
</evidence>
<dbReference type="GO" id="GO:0046872">
    <property type="term" value="F:metal ion binding"/>
    <property type="evidence" value="ECO:0007669"/>
    <property type="project" value="UniProtKB-KW"/>
</dbReference>
<dbReference type="PANTHER" id="PTHR11607:SF71">
    <property type="entry name" value="ALPHA-MANNOSIDASE"/>
    <property type="match status" value="1"/>
</dbReference>
<dbReference type="GO" id="GO:0006013">
    <property type="term" value="P:mannose metabolic process"/>
    <property type="evidence" value="ECO:0007669"/>
    <property type="project" value="InterPro"/>
</dbReference>
<comment type="cofactor">
    <cofactor evidence="6">
        <name>Zn(2+)</name>
        <dbReference type="ChEBI" id="CHEBI:29105"/>
    </cofactor>
    <text evidence="6">Binds 1 zinc ion per subunit.</text>
</comment>
<evidence type="ECO:0000256" key="6">
    <source>
        <dbReference type="RuleBase" id="RU361199"/>
    </source>
</evidence>
<sequence>MNFPWRLIRRNAILFAVLGLFALVIVYDWKSRSVRFRFGNERLRPCVQIGLQTEKFSRSKFASPDGKPLPICSTKYGKEPHVDFNTRDLYAEVQAGISPRNHTTFQKVKTDKLKVFVIPMTHVDPGWLHTFDKYSEDTNNILNNMLEFVPKNPKMRFIWCEMIFLERWFRELPEEKKNAVRKLIKTGQLELASGSWVMTDEANPFLPITVDNIVEGQQFVFKEFGVRPSTIWSNDPFGYSNAVPYLFTKTGIHQAVINRIHHGIKNKLQSLRAIPFTWKQFFDITKNSDMLTQVLPYTHYDVLNSCGPNSGVCCQFDFRRITDWHCGGEGAQEITDSNVKTKSADLVGQFEEMSKMYQSNVLMMMLGDDFRYDGIREWHQQHDNYVKLFDHINAKGNVEVRFGTFSDYFTTLKKFNEEHKVEPVALSGDFFPYSCALGDDWTGYFTTRPFYKRKERMLHALVRAADLLSSQATPYFEARTLREVNEMLTVARRNLSLFQHHDAITGTSKISVMRNYGELLHNASIQSAAVLEASFKAISESTFELYEVPVAYNASARKKLIKLDKSKKTSLRVFNSLPQRKLETVAVRVNSPNVKVVDAEGNPVRAQLNPFMVDGKGVSKDSYLLVFLIQLPRLSAVQVQLVYEELPESTVISQIEFPDVQNVSFYVEREFPRKFKSKGVKRNAIALKTKRIATTHNEKTGLLESIKTSAVESTRLVQKMMMYKQSRGGPYLIRSDSGSIEEFADLGFVFTVKGPLQQSIHVLSKFYAVHYVARDTDDTEGEQLHVRTYTDIRTFQNSEAIARFAIDSKTFSLFTDNVGLHMIKRDYFPDLPVGKNYYPMPSSLFVQDDKKRITVVSNVEHGCSGQKNGFEIMLDRTMSIDDGKGLGMDDSLLVDLIPVEIDFTIILEQVQSQLPEHYAYNTINAHNALQTLMYRPLVFISSENNAKSSSLATNAPSFPCDIQLLTVRPMSVGEDASEKLMILYRPGVECSASTDSACSKQDLTESVRAYLQELKINKVAKTNLNGLVVEENFKPLNFVEFSVDSMDFASYRLKH</sequence>
<dbReference type="Gene3D" id="2.70.98.30">
    <property type="entry name" value="Golgi alpha-mannosidase II, domain 4"/>
    <property type="match status" value="1"/>
</dbReference>
<dbReference type="GO" id="GO:0030246">
    <property type="term" value="F:carbohydrate binding"/>
    <property type="evidence" value="ECO:0007669"/>
    <property type="project" value="InterPro"/>
</dbReference>
<reference evidence="9" key="1">
    <citation type="submission" date="2013-11" db="EMBL/GenBank/DDBJ databases">
        <authorList>
            <person name="Sternberg P."/>
            <person name="Dillman A."/>
            <person name="Macchietto M."/>
        </authorList>
    </citation>
    <scope>NUCLEOTIDE SEQUENCE</scope>
    <source>
        <strain evidence="9">ALL</strain>
    </source>
</reference>
<accession>A0A4U5NE80</accession>
<proteinExistence type="inferred from homology"/>
<dbReference type="Pfam" id="PF07748">
    <property type="entry name" value="Glyco_hydro_38C"/>
    <property type="match status" value="1"/>
</dbReference>
<dbReference type="Pfam" id="PF09261">
    <property type="entry name" value="Alpha-mann_mid"/>
    <property type="match status" value="1"/>
</dbReference>
<keyword evidence="7" id="KW-1133">Transmembrane helix</keyword>
<name>A0A4U5NE80_STECR</name>
<feature type="transmembrane region" description="Helical" evidence="7">
    <location>
        <begin position="12"/>
        <end position="29"/>
    </location>
</feature>
<dbReference type="SUPFAM" id="SSF74650">
    <property type="entry name" value="Galactose mutarotase-like"/>
    <property type="match status" value="1"/>
</dbReference>
<evidence type="ECO:0000256" key="1">
    <source>
        <dbReference type="ARBA" id="ARBA00009792"/>
    </source>
</evidence>
<dbReference type="InterPro" id="IPR037094">
    <property type="entry name" value="Glyco_hydro_38_cen_sf"/>
</dbReference>
<dbReference type="GO" id="GO:0006491">
    <property type="term" value="P:N-glycan processing"/>
    <property type="evidence" value="ECO:0007669"/>
    <property type="project" value="TreeGrafter"/>
</dbReference>
<protein>
    <recommendedName>
        <fullName evidence="6">Alpha-mannosidase</fullName>
        <ecNumber evidence="6">3.2.1.-</ecNumber>
    </recommendedName>
</protein>
<keyword evidence="7" id="KW-0812">Transmembrane</keyword>
<reference evidence="9" key="2">
    <citation type="journal article" date="2015" name="Genome Biol.">
        <title>Comparative genomics of Steinernema reveals deeply conserved gene regulatory networks.</title>
        <authorList>
            <person name="Dillman A.R."/>
            <person name="Macchietto M."/>
            <person name="Porter C.F."/>
            <person name="Rogers A."/>
            <person name="Williams B."/>
            <person name="Antoshechkin I."/>
            <person name="Lee M.M."/>
            <person name="Goodwin Z."/>
            <person name="Lu X."/>
            <person name="Lewis E.E."/>
            <person name="Goodrich-Blair H."/>
            <person name="Stock S.P."/>
            <person name="Adams B.J."/>
            <person name="Sternberg P.W."/>
            <person name="Mortazavi A."/>
        </authorList>
    </citation>
    <scope>NUCLEOTIDE SEQUENCE [LARGE SCALE GENOMIC DNA]</scope>
    <source>
        <strain evidence="9">ALL</strain>
    </source>
</reference>
<dbReference type="InterPro" id="IPR050843">
    <property type="entry name" value="Glycosyl_Hydrlase_38"/>
</dbReference>
<dbReference type="AlphaFoldDB" id="A0A4U5NE80"/>
<evidence type="ECO:0000256" key="4">
    <source>
        <dbReference type="ARBA" id="ARBA00022833"/>
    </source>
</evidence>
<dbReference type="Pfam" id="PF01074">
    <property type="entry name" value="Glyco_hydro_38N"/>
    <property type="match status" value="1"/>
</dbReference>
<keyword evidence="5 6" id="KW-0326">Glycosidase</keyword>
<dbReference type="STRING" id="34508.A0A4U5NE80"/>
<dbReference type="InterPro" id="IPR013780">
    <property type="entry name" value="Glyco_hydro_b"/>
</dbReference>
<comment type="caution">
    <text evidence="9">The sequence shown here is derived from an EMBL/GenBank/DDBJ whole genome shotgun (WGS) entry which is preliminary data.</text>
</comment>
<dbReference type="InterPro" id="IPR011330">
    <property type="entry name" value="Glyco_hydro/deAcase_b/a-brl"/>
</dbReference>
<evidence type="ECO:0000259" key="8">
    <source>
        <dbReference type="SMART" id="SM00872"/>
    </source>
</evidence>
<keyword evidence="7" id="KW-0472">Membrane</keyword>
<keyword evidence="3 6" id="KW-0378">Hydrolase</keyword>
<keyword evidence="2 6" id="KW-0479">Metal-binding</keyword>